<protein>
    <submittedName>
        <fullName evidence="1">CSON000875 protein</fullName>
    </submittedName>
</protein>
<dbReference type="PANTHER" id="PTHR16231">
    <property type="entry name" value="COMM DOMAIN-CONTAINING PROTEIN 4-8 FAMILY MEMBER"/>
    <property type="match status" value="1"/>
</dbReference>
<reference evidence="1" key="1">
    <citation type="submission" date="2018-07" db="EMBL/GenBank/DDBJ databases">
        <authorList>
            <person name="Quirk P.G."/>
            <person name="Krulwich T.A."/>
        </authorList>
    </citation>
    <scope>NUCLEOTIDE SEQUENCE</scope>
</reference>
<dbReference type="InterPro" id="IPR047155">
    <property type="entry name" value="COMMD4/6/7/8"/>
</dbReference>
<evidence type="ECO:0000313" key="1">
    <source>
        <dbReference type="EMBL" id="SSX29137.1"/>
    </source>
</evidence>
<dbReference type="OMA" id="FCSDGDC"/>
<dbReference type="AlphaFoldDB" id="A0A336ML89"/>
<organism evidence="1">
    <name type="scientific">Culicoides sonorensis</name>
    <name type="common">Biting midge</name>
    <dbReference type="NCBI Taxonomy" id="179676"/>
    <lineage>
        <taxon>Eukaryota</taxon>
        <taxon>Metazoa</taxon>
        <taxon>Ecdysozoa</taxon>
        <taxon>Arthropoda</taxon>
        <taxon>Hexapoda</taxon>
        <taxon>Insecta</taxon>
        <taxon>Pterygota</taxon>
        <taxon>Neoptera</taxon>
        <taxon>Endopterygota</taxon>
        <taxon>Diptera</taxon>
        <taxon>Nematocera</taxon>
        <taxon>Chironomoidea</taxon>
        <taxon>Ceratopogonidae</taxon>
        <taxon>Ceratopogoninae</taxon>
        <taxon>Culicoides</taxon>
        <taxon>Monoculicoides</taxon>
    </lineage>
</organism>
<dbReference type="PANTHER" id="PTHR16231:SF4">
    <property type="entry name" value="COMM DOMAIN-CONTAINING PROTEIN 4"/>
    <property type="match status" value="1"/>
</dbReference>
<sequence>MIMISSGKLWFCGDGDCPDWVLTGIHSQLVTLSSIKLRVLSQHVAKSIVSESLPKEKIKDIFGEDQNIDITKAAFACLKFLIINSVKYNTDSSTFNEELQQLGLPKEHASAICKVVDEYSSRIKDHLESKILTVDEVQSIDVTKSPDSVFVQLNFQIKKQVKNSISFNNVIDTVNIHNNDIPLLLKELKVAQSILEQYEKKDEST</sequence>
<gene>
    <name evidence="1" type="primary">CSON000875</name>
</gene>
<dbReference type="EMBL" id="UFQT01001145">
    <property type="protein sequence ID" value="SSX29137.1"/>
    <property type="molecule type" value="Genomic_DNA"/>
</dbReference>
<proteinExistence type="predicted"/>
<name>A0A336ML89_CULSO</name>
<dbReference type="Pfam" id="PF21672">
    <property type="entry name" value="COMM_HN"/>
    <property type="match status" value="1"/>
</dbReference>
<accession>A0A336ML89</accession>
<dbReference type="VEuPathDB" id="VectorBase:CSON000875"/>